<name>A0A5C5VVJ1_9BACT</name>
<protein>
    <submittedName>
        <fullName evidence="4">Uncharacterized protein</fullName>
    </submittedName>
</protein>
<dbReference type="Gene3D" id="2.60.40.10">
    <property type="entry name" value="Immunoglobulins"/>
    <property type="match status" value="3"/>
</dbReference>
<dbReference type="PROSITE" id="PS50234">
    <property type="entry name" value="VWFA"/>
    <property type="match status" value="1"/>
</dbReference>
<proteinExistence type="predicted"/>
<accession>A0A5C5VVJ1</accession>
<dbReference type="OrthoDB" id="222299at2"/>
<evidence type="ECO:0000259" key="3">
    <source>
        <dbReference type="PROSITE" id="PS51766"/>
    </source>
</evidence>
<dbReference type="PROSITE" id="PS51766">
    <property type="entry name" value="DOCKERIN"/>
    <property type="match status" value="1"/>
</dbReference>
<evidence type="ECO:0000259" key="2">
    <source>
        <dbReference type="PROSITE" id="PS50234"/>
    </source>
</evidence>
<dbReference type="PROSITE" id="PS00018">
    <property type="entry name" value="EF_HAND_1"/>
    <property type="match status" value="2"/>
</dbReference>
<gene>
    <name evidence="4" type="ORF">Pla111_29980</name>
</gene>
<dbReference type="Gene3D" id="3.40.50.410">
    <property type="entry name" value="von Willebrand factor, type A domain"/>
    <property type="match status" value="2"/>
</dbReference>
<dbReference type="InterPro" id="IPR016134">
    <property type="entry name" value="Dockerin_dom"/>
</dbReference>
<reference evidence="4 5" key="1">
    <citation type="submission" date="2019-02" db="EMBL/GenBank/DDBJ databases">
        <title>Deep-cultivation of Planctomycetes and their phenomic and genomic characterization uncovers novel biology.</title>
        <authorList>
            <person name="Wiegand S."/>
            <person name="Jogler M."/>
            <person name="Boedeker C."/>
            <person name="Pinto D."/>
            <person name="Vollmers J."/>
            <person name="Rivas-Marin E."/>
            <person name="Kohn T."/>
            <person name="Peeters S.H."/>
            <person name="Heuer A."/>
            <person name="Rast P."/>
            <person name="Oberbeckmann S."/>
            <person name="Bunk B."/>
            <person name="Jeske O."/>
            <person name="Meyerdierks A."/>
            <person name="Storesund J.E."/>
            <person name="Kallscheuer N."/>
            <person name="Luecker S."/>
            <person name="Lage O.M."/>
            <person name="Pohl T."/>
            <person name="Merkel B.J."/>
            <person name="Hornburger P."/>
            <person name="Mueller R.-W."/>
            <person name="Bruemmer F."/>
            <person name="Labrenz M."/>
            <person name="Spormann A.M."/>
            <person name="Op Den Camp H."/>
            <person name="Overmann J."/>
            <person name="Amann R."/>
            <person name="Jetten M.S.M."/>
            <person name="Mascher T."/>
            <person name="Medema M.H."/>
            <person name="Devos D.P."/>
            <person name="Kaster A.-K."/>
            <person name="Ovreas L."/>
            <person name="Rohde M."/>
            <person name="Galperin M.Y."/>
            <person name="Jogler C."/>
        </authorList>
    </citation>
    <scope>NUCLEOTIDE SEQUENCE [LARGE SCALE GENOMIC DNA]</scope>
    <source>
        <strain evidence="4 5">Pla111</strain>
    </source>
</reference>
<feature type="compositionally biased region" description="Basic and acidic residues" evidence="1">
    <location>
        <begin position="1915"/>
        <end position="1926"/>
    </location>
</feature>
<feature type="region of interest" description="Disordered" evidence="1">
    <location>
        <begin position="1910"/>
        <end position="1954"/>
    </location>
</feature>
<evidence type="ECO:0000313" key="5">
    <source>
        <dbReference type="Proteomes" id="UP000318995"/>
    </source>
</evidence>
<feature type="domain" description="VWFA" evidence="2">
    <location>
        <begin position="296"/>
        <end position="471"/>
    </location>
</feature>
<feature type="region of interest" description="Disordered" evidence="1">
    <location>
        <begin position="1845"/>
        <end position="1869"/>
    </location>
</feature>
<dbReference type="RefSeq" id="WP_146575204.1">
    <property type="nucleotide sequence ID" value="NZ_SJPH01000008.1"/>
</dbReference>
<feature type="domain" description="Dockerin" evidence="3">
    <location>
        <begin position="1749"/>
        <end position="1810"/>
    </location>
</feature>
<dbReference type="SUPFAM" id="SSF69318">
    <property type="entry name" value="Integrin alpha N-terminal domain"/>
    <property type="match status" value="1"/>
</dbReference>
<dbReference type="CDD" id="cd00198">
    <property type="entry name" value="vWFA"/>
    <property type="match status" value="1"/>
</dbReference>
<feature type="compositionally biased region" description="Low complexity" evidence="1">
    <location>
        <begin position="1845"/>
        <end position="1859"/>
    </location>
</feature>
<dbReference type="InterPro" id="IPR036465">
    <property type="entry name" value="vWFA_dom_sf"/>
</dbReference>
<feature type="compositionally biased region" description="Polar residues" evidence="1">
    <location>
        <begin position="1103"/>
        <end position="1113"/>
    </location>
</feature>
<evidence type="ECO:0000313" key="4">
    <source>
        <dbReference type="EMBL" id="TWT41621.1"/>
    </source>
</evidence>
<dbReference type="InterPro" id="IPR036439">
    <property type="entry name" value="Dockerin_dom_sf"/>
</dbReference>
<dbReference type="Gene3D" id="1.10.1330.10">
    <property type="entry name" value="Dockerin domain"/>
    <property type="match status" value="1"/>
</dbReference>
<keyword evidence="5" id="KW-1185">Reference proteome</keyword>
<dbReference type="InterPro" id="IPR013783">
    <property type="entry name" value="Ig-like_fold"/>
</dbReference>
<dbReference type="GO" id="GO:0000272">
    <property type="term" value="P:polysaccharide catabolic process"/>
    <property type="evidence" value="ECO:0007669"/>
    <property type="project" value="InterPro"/>
</dbReference>
<dbReference type="InterPro" id="IPR002035">
    <property type="entry name" value="VWF_A"/>
</dbReference>
<feature type="region of interest" description="Disordered" evidence="1">
    <location>
        <begin position="1092"/>
        <end position="1137"/>
    </location>
</feature>
<dbReference type="SUPFAM" id="SSF53300">
    <property type="entry name" value="vWA-like"/>
    <property type="match status" value="1"/>
</dbReference>
<dbReference type="InterPro" id="IPR018247">
    <property type="entry name" value="EF_Hand_1_Ca_BS"/>
</dbReference>
<feature type="region of interest" description="Disordered" evidence="1">
    <location>
        <begin position="1364"/>
        <end position="1389"/>
    </location>
</feature>
<dbReference type="Gene3D" id="6.20.50.90">
    <property type="match status" value="1"/>
</dbReference>
<comment type="caution">
    <text evidence="4">The sequence shown here is derived from an EMBL/GenBank/DDBJ whole genome shotgun (WGS) entry which is preliminary data.</text>
</comment>
<dbReference type="Pfam" id="PF19077">
    <property type="entry name" value="Big_13"/>
    <property type="match status" value="1"/>
</dbReference>
<dbReference type="InterPro" id="IPR044016">
    <property type="entry name" value="Big_13"/>
</dbReference>
<dbReference type="Proteomes" id="UP000318995">
    <property type="component" value="Unassembled WGS sequence"/>
</dbReference>
<dbReference type="EMBL" id="SJPH01000008">
    <property type="protein sequence ID" value="TWT41621.1"/>
    <property type="molecule type" value="Genomic_DNA"/>
</dbReference>
<organism evidence="4 5">
    <name type="scientific">Botrimarina hoheduenensis</name>
    <dbReference type="NCBI Taxonomy" id="2528000"/>
    <lineage>
        <taxon>Bacteria</taxon>
        <taxon>Pseudomonadati</taxon>
        <taxon>Planctomycetota</taxon>
        <taxon>Planctomycetia</taxon>
        <taxon>Pirellulales</taxon>
        <taxon>Lacipirellulaceae</taxon>
        <taxon>Botrimarina</taxon>
    </lineage>
</organism>
<dbReference type="InterPro" id="IPR028994">
    <property type="entry name" value="Integrin_alpha_N"/>
</dbReference>
<sequence length="1954" mass="201225">MFRFVRRGKALLTGSRKTSSIDRVLDWKRGRRLRAEPLEDRRLLAVLIGGGAGGGGNDIEALNDLEPPLGQSIGSEPTVSIANFRVDSAVGDQTDVFRYRAHQTGKIVLEAFATNNAIDIDVVDDLGASLIGGPRAASEVITLPAIEGELYYFTVTDSDGALGSGTVYALEIENLHAPVPSGLALTPDSDTGASNSDGITSDNTPSFVIQNDLETFLEIPRADVQIGTIDSEGGIGYDTDLLITNRTSGAVTVIDADRLGLSAAWTATAPALPDGEYIVSARTRVILGQPLLSAENAVFVIDISGSTGNTFAGDSIGDQNGDGTPNTILDAEIAGFKALNQQLIDRGSGNTAMVSIVAFESVANLIDMDPDTPGIQFFTTPLADTDGDGTTNVEEALMLLRDTGGTDFESAFQGVLSSLSQAGFPNGSTDVVFLSDGDGGSGFADEVATIRDTLGQNIRAFGVGAGSSLDLLLAMDPAAIRFSNTNELIAAFNGGGGVGGGAVGYSLLSEPIFITIASEGELGAPAAPDLLASSDTGMRDTDNVTSIRQIAVSGFGPQNLEVDVFARRVVNGVAGPALLVGEGTIGTDGSDGVAGDGQGLWEITLEPLADGTYDLFAIYENAAGVRSAEGDALRVWIDTDAPNTPFLDLTTDAGRSSADDVTLVSRPTVVMRSNATTAGGATNGFPNDVKFRLYVRPDGNVGASETLVYDSFADTGDFVTFADITRQISLTLNNTNGTAIPDGVHNFKLEIEDRAGNISPDFLLPFEIDTVAPPVAFGDPTDATDGLDAASDTGVAADPTTLSDRITSDSTPTFFGQAEANAIVRLFADLDGDGAVTAGDLLLGQTVAIPLSGNNAFATGRWEITSAIDLNAASVFPLDGLRQLLVTAEDVAGNVNTASDGEGDTEQRLGIFLDTQGPQVGGVYVTGERDYDLFDPKPSTDGPTPLVNSLDIDFVDFPMRGMGGAVGAGAIDVFLLFDDTGSFSGVAPTLTSQFPSIIAALQAAIPGMDLGFGVGRFEDFGNGSGNSTGNNLPFILNQPIVLDSTVGFTDAINSALTRVAPGGGDDSPESGIEALFQIATGLGYDGNSNGSVLDNGVAGSQGPGNNPQTNPGSSGDVPNFGSYTPAGMQLPAAGNRGGGGFRDGATPIILVATDVGTRYFDTNSADSGEVFVGVDGVMVSEASFLPGRDTEFSGPVAAGRGIQETIDALIGLGAIVIGLGDNANFNGSGPRDYLEAVSRLTGSTNQSGASIASGIAGDPIDPGDPFYFQIDPNSGENIASAIVAAVTGAVGGGFVYPAVADTIATNPGRYRLVGDRVGLVAIESIEFIDNTMSGGPGETTIRLNFFDPLPDDRYTLTIVDSLTDDPGNRLDGESNAAEPQETPLFPSGDKVPGGDFVSRFTVDSRPEIGTFVAANISIDANGDFVWNPSTSVIGGDATNADLSFTLPVRTPAGAIGPGGYNVNDLAFAGKFSLDTAGQSDGFDTLAAFGYSAELGIYRWLIDRDHDGVVSLGSGDIIAAQSRYVQWFDTAGAIPVAGNFDGNLANGDEIGLYNRGSWLLDTNRDFVLSGGDALFYNGLMGHPIVGDFDGDGLDDAAVFNSNQLFFNFANDGLTDAAEELIIWGYPGVLDRPVAADFDQDGIDDIGLWVPRNSSATPRTTSEWYLKLSGNPDSAARPANYGSATYLNHPFTPAPFGNDRYAEFGDELALPIVGNFDPPVAGGASSAGTTSGALSAATRSVTPMPASIASAIVMAGDIDANGKVDIADELAWRAAYGSSDRAADLNEDGEVDVADYTVYRDHAGAVAAGFSVLQATAIKSSSIATGSIGISASPVVVAPLAAREATTAETPASTAAESLAEPGASEAPPTPVGYRLATAASSRAQRLVRLRSTARTGDDALGQALLLLASDPNASDSELKESGLKSDGRTPTGSKASTDPLDEALATLAGPRWRGV</sequence>
<evidence type="ECO:0000256" key="1">
    <source>
        <dbReference type="SAM" id="MobiDB-lite"/>
    </source>
</evidence>